<feature type="region of interest" description="Disordered" evidence="1">
    <location>
        <begin position="348"/>
        <end position="372"/>
    </location>
</feature>
<proteinExistence type="predicted"/>
<feature type="region of interest" description="Disordered" evidence="1">
    <location>
        <begin position="286"/>
        <end position="313"/>
    </location>
</feature>
<evidence type="ECO:0000313" key="4">
    <source>
        <dbReference type="Proteomes" id="UP000824890"/>
    </source>
</evidence>
<reference evidence="3 4" key="1">
    <citation type="submission" date="2021-05" db="EMBL/GenBank/DDBJ databases">
        <title>Genome Assembly of Synthetic Allotetraploid Brassica napus Reveals Homoeologous Exchanges between Subgenomes.</title>
        <authorList>
            <person name="Davis J.T."/>
        </authorList>
    </citation>
    <scope>NUCLEOTIDE SEQUENCE [LARGE SCALE GENOMIC DNA]</scope>
    <source>
        <strain evidence="4">cv. Da-Ae</strain>
        <tissue evidence="3">Seedling</tissue>
    </source>
</reference>
<feature type="transmembrane region" description="Helical" evidence="2">
    <location>
        <begin position="12"/>
        <end position="34"/>
    </location>
</feature>
<keyword evidence="2" id="KW-1133">Transmembrane helix</keyword>
<keyword evidence="2" id="KW-0812">Transmembrane</keyword>
<protein>
    <submittedName>
        <fullName evidence="3">Uncharacterized protein</fullName>
    </submittedName>
</protein>
<accession>A0ABQ7Z654</accession>
<evidence type="ECO:0000256" key="1">
    <source>
        <dbReference type="SAM" id="MobiDB-lite"/>
    </source>
</evidence>
<keyword evidence="4" id="KW-1185">Reference proteome</keyword>
<evidence type="ECO:0000313" key="3">
    <source>
        <dbReference type="EMBL" id="KAH0875689.1"/>
    </source>
</evidence>
<feature type="non-terminal residue" evidence="3">
    <location>
        <position position="1"/>
    </location>
</feature>
<dbReference type="EMBL" id="JAGKQM010000016">
    <property type="protein sequence ID" value="KAH0875689.1"/>
    <property type="molecule type" value="Genomic_DNA"/>
</dbReference>
<organism evidence="3 4">
    <name type="scientific">Brassica napus</name>
    <name type="common">Rape</name>
    <dbReference type="NCBI Taxonomy" id="3708"/>
    <lineage>
        <taxon>Eukaryota</taxon>
        <taxon>Viridiplantae</taxon>
        <taxon>Streptophyta</taxon>
        <taxon>Embryophyta</taxon>
        <taxon>Tracheophyta</taxon>
        <taxon>Spermatophyta</taxon>
        <taxon>Magnoliopsida</taxon>
        <taxon>eudicotyledons</taxon>
        <taxon>Gunneridae</taxon>
        <taxon>Pentapetalae</taxon>
        <taxon>rosids</taxon>
        <taxon>malvids</taxon>
        <taxon>Brassicales</taxon>
        <taxon>Brassicaceae</taxon>
        <taxon>Brassiceae</taxon>
        <taxon>Brassica</taxon>
    </lineage>
</organism>
<keyword evidence="2" id="KW-0472">Membrane</keyword>
<gene>
    <name evidence="3" type="ORF">HID58_073051</name>
</gene>
<dbReference type="Proteomes" id="UP000824890">
    <property type="component" value="Unassembled WGS sequence"/>
</dbReference>
<name>A0ABQ7Z654_BRANA</name>
<evidence type="ECO:0000256" key="2">
    <source>
        <dbReference type="SAM" id="Phobius"/>
    </source>
</evidence>
<sequence length="396" mass="43980">KGPQRFTRGREIQWLRVCVLVGVAINVFFLWFSLPKLKDKARREFTDITNVGSSAPSSCAAEVKISTVNDMDEMCMVMCGAWLCGSDGKWEFVVDKTNMARMILVHEALTIKEIEIRVFTEFKKSETSFNRLAIGLRTARTLQPELNPPCPADKQWCAQVFLFPHENHRDFGYGTAALDMDGFETPRCSTKQRESGNKRKSVDLFSLIEDVEKIEERLRSESNPTGGGDCNGMSDGIDSDYSGPEAIDERDGRPRGYDVEFWEPLIDGDLGGSNAVEVVFNEKEANGVAKSSEGNRSEPAGGSSGGSGLKDEIPVDDFAWMGRTSIICPIGDPRDEDIPDDIRDATLMPTLTKRPPGRHRTKRFPSTGEMPKKTVPNKCGRCRVEGHNRTNCTAPI</sequence>
<comment type="caution">
    <text evidence="3">The sequence shown here is derived from an EMBL/GenBank/DDBJ whole genome shotgun (WGS) entry which is preliminary data.</text>
</comment>